<organism evidence="1 2">
    <name type="scientific">Seleniivibrio woodruffii</name>
    <dbReference type="NCBI Taxonomy" id="1078050"/>
    <lineage>
        <taxon>Bacteria</taxon>
        <taxon>Pseudomonadati</taxon>
        <taxon>Deferribacterota</taxon>
        <taxon>Deferribacteres</taxon>
        <taxon>Deferribacterales</taxon>
        <taxon>Geovibrionaceae</taxon>
        <taxon>Seleniivibrio</taxon>
    </lineage>
</organism>
<evidence type="ECO:0000313" key="2">
    <source>
        <dbReference type="Proteomes" id="UP000294614"/>
    </source>
</evidence>
<protein>
    <recommendedName>
        <fullName evidence="3">Glutaredoxin-related protein</fullName>
    </recommendedName>
</protein>
<dbReference type="RefSeq" id="WP_132874537.1">
    <property type="nucleotide sequence ID" value="NZ_JBLJBI010000106.1"/>
</dbReference>
<gene>
    <name evidence="1" type="ORF">C8D98_2563</name>
</gene>
<dbReference type="EMBL" id="SMGG01000007">
    <property type="protein sequence ID" value="TCK58363.1"/>
    <property type="molecule type" value="Genomic_DNA"/>
</dbReference>
<dbReference type="AlphaFoldDB" id="A0A4R1K3T2"/>
<comment type="caution">
    <text evidence="1">The sequence shown here is derived from an EMBL/GenBank/DDBJ whole genome shotgun (WGS) entry which is preliminary data.</text>
</comment>
<keyword evidence="2" id="KW-1185">Reference proteome</keyword>
<sequence>MSYKLDALLNSEFGPDRVDFKYVDVASPEILDYIDDIGSIVEGRLTLPYVTMNGEPLCWGLSDAGDIMTRLKLKQQQ</sequence>
<evidence type="ECO:0000313" key="1">
    <source>
        <dbReference type="EMBL" id="TCK58363.1"/>
    </source>
</evidence>
<dbReference type="InterPro" id="IPR038218">
    <property type="entry name" value="YuzD-like_sp"/>
</dbReference>
<dbReference type="Gene3D" id="3.40.30.30">
    <property type="entry name" value="Hypothetical protein sa0798"/>
    <property type="match status" value="1"/>
</dbReference>
<proteinExistence type="predicted"/>
<reference evidence="1 2" key="1">
    <citation type="submission" date="2019-03" db="EMBL/GenBank/DDBJ databases">
        <title>Genomic Encyclopedia of Type Strains, Phase IV (KMG-IV): sequencing the most valuable type-strain genomes for metagenomic binning, comparative biology and taxonomic classification.</title>
        <authorList>
            <person name="Goeker M."/>
        </authorList>
    </citation>
    <scope>NUCLEOTIDE SEQUENCE [LARGE SCALE GENOMIC DNA]</scope>
    <source>
        <strain evidence="1 2">DSM 24984</strain>
    </source>
</reference>
<name>A0A4R1K3T2_9BACT</name>
<evidence type="ECO:0008006" key="3">
    <source>
        <dbReference type="Google" id="ProtNLM"/>
    </source>
</evidence>
<accession>A0A4R1K3T2</accession>
<dbReference type="Proteomes" id="UP000294614">
    <property type="component" value="Unassembled WGS sequence"/>
</dbReference>
<dbReference type="OrthoDB" id="9805521at2"/>